<keyword evidence="2" id="KW-1185">Reference proteome</keyword>
<proteinExistence type="predicted"/>
<dbReference type="Proteomes" id="UP000005709">
    <property type="component" value="Unassembled WGS sequence"/>
</dbReference>
<organism evidence="1 2">
    <name type="scientific">Campylobacter gracilis RM3268</name>
    <dbReference type="NCBI Taxonomy" id="553220"/>
    <lineage>
        <taxon>Bacteria</taxon>
        <taxon>Pseudomonadati</taxon>
        <taxon>Campylobacterota</taxon>
        <taxon>Epsilonproteobacteria</taxon>
        <taxon>Campylobacterales</taxon>
        <taxon>Campylobacteraceae</taxon>
        <taxon>Campylobacter</taxon>
    </lineage>
</organism>
<accession>C8PLF9</accession>
<dbReference type="EMBL" id="ACYG01000032">
    <property type="protein sequence ID" value="EEV16271.1"/>
    <property type="molecule type" value="Genomic_DNA"/>
</dbReference>
<dbReference type="eggNOG" id="ENOG502Z8GQ">
    <property type="taxonomic scope" value="Bacteria"/>
</dbReference>
<comment type="caution">
    <text evidence="1">The sequence shown here is derived from an EMBL/GenBank/DDBJ whole genome shotgun (WGS) entry which is preliminary data.</text>
</comment>
<sequence length="463" mass="51515">MQSKAHLCPKCGENTIYFDGICHSCRQRQRREEILNLSADEVEAMILKIVDRIDEIEKWDEIYNDFWALFSLLGIHDPRIARAAAAAEIYCPPELYFGAPKDVRDALVRKLASIQDNAKNTLNDLLCALAWQGDEQTTQLFYELYQNPRPWRQKLYAGTEIYAQIGGCSFDRMGERKSLVFDKCLTAVRAKDSAEKNGGGASERGDESADEILNFKGSAGGANSEQNAQNGADEISNLHAGAQSARTGMDEDAILQNERANFKSDAQKYASDSSNLSENAKDACEDANQNADEPVRIGRPTGQKCEFCGCEMLDMLRLKASEPQLAFLNLKHDAIFRCCPTCIGSVIYFCKRGADGELELSYEGEWMEKSYFSQQDMARLSGMKFKLSDEVSPFYGCFDELDVTVGGYPQWVQDATYLSCPSCGGTMKHLAQIPFGELVQGEGVIYVQICEKCEILGGCFQCT</sequence>
<gene>
    <name evidence="1" type="ORF">CAMGR0001_1968</name>
</gene>
<name>C8PLF9_9BACT</name>
<dbReference type="OrthoDB" id="5351532at2"/>
<dbReference type="RefSeq" id="WP_005873247.1">
    <property type="nucleotide sequence ID" value="NZ_ACYG01000032.1"/>
</dbReference>
<evidence type="ECO:0000313" key="1">
    <source>
        <dbReference type="EMBL" id="EEV16271.1"/>
    </source>
</evidence>
<reference evidence="1 2" key="1">
    <citation type="submission" date="2009-07" db="EMBL/GenBank/DDBJ databases">
        <authorList>
            <person name="Madupu R."/>
            <person name="Sebastian Y."/>
            <person name="Durkin A.S."/>
            <person name="Torralba M."/>
            <person name="Methe B."/>
            <person name="Sutton G.G."/>
            <person name="Strausberg R.L."/>
            <person name="Nelson K.E."/>
        </authorList>
    </citation>
    <scope>NUCLEOTIDE SEQUENCE [LARGE SCALE GENOMIC DNA]</scope>
    <source>
        <strain evidence="1 2">RM3268</strain>
    </source>
</reference>
<protein>
    <submittedName>
        <fullName evidence="1">Uncharacterized protein</fullName>
    </submittedName>
</protein>
<dbReference type="STRING" id="824.CGRAC_1448"/>
<dbReference type="AlphaFoldDB" id="C8PLF9"/>
<evidence type="ECO:0000313" key="2">
    <source>
        <dbReference type="Proteomes" id="UP000005709"/>
    </source>
</evidence>